<dbReference type="GO" id="GO:0008495">
    <property type="term" value="F:protoheme IX farnesyltransferase activity"/>
    <property type="evidence" value="ECO:0007669"/>
    <property type="project" value="UniProtKB-UniRule"/>
</dbReference>
<feature type="transmembrane region" description="Helical" evidence="8">
    <location>
        <begin position="255"/>
        <end position="277"/>
    </location>
</feature>
<comment type="subunit">
    <text evidence="8">Interacts with CtaA.</text>
</comment>
<dbReference type="CDD" id="cd13957">
    <property type="entry name" value="PT_UbiA_Cox10"/>
    <property type="match status" value="1"/>
</dbReference>
<dbReference type="EMBL" id="APBN01000016">
    <property type="protein sequence ID" value="EMT50400.1"/>
    <property type="molecule type" value="Genomic_DNA"/>
</dbReference>
<comment type="similarity">
    <text evidence="8">Belongs to the UbiA prenyltransferase family. Protoheme IX farnesyltransferase subfamily.</text>
</comment>
<evidence type="ECO:0000256" key="6">
    <source>
        <dbReference type="ARBA" id="ARBA00023136"/>
    </source>
</evidence>
<evidence type="ECO:0000256" key="2">
    <source>
        <dbReference type="ARBA" id="ARBA00022679"/>
    </source>
</evidence>
<feature type="transmembrane region" description="Helical" evidence="8">
    <location>
        <begin position="158"/>
        <end position="177"/>
    </location>
</feature>
<dbReference type="OrthoDB" id="9814417at2"/>
<evidence type="ECO:0000256" key="1">
    <source>
        <dbReference type="ARBA" id="ARBA00004141"/>
    </source>
</evidence>
<feature type="transmembrane region" description="Helical" evidence="8">
    <location>
        <begin position="232"/>
        <end position="249"/>
    </location>
</feature>
<evidence type="ECO:0000313" key="10">
    <source>
        <dbReference type="EMBL" id="EMT50400.1"/>
    </source>
</evidence>
<evidence type="ECO:0000256" key="4">
    <source>
        <dbReference type="ARBA" id="ARBA00022989"/>
    </source>
</evidence>
<dbReference type="PANTHER" id="PTHR43448:SF2">
    <property type="entry name" value="PROTOHEME IX FARNESYLTRANSFERASE, MITOCHONDRIAL"/>
    <property type="match status" value="1"/>
</dbReference>
<keyword evidence="2 8" id="KW-0808">Transferase</keyword>
<evidence type="ECO:0000256" key="8">
    <source>
        <dbReference type="HAMAP-Rule" id="MF_00154"/>
    </source>
</evidence>
<dbReference type="STRING" id="1300222.I532_22642"/>
<feature type="transmembrane region" description="Helical" evidence="8">
    <location>
        <begin position="134"/>
        <end position="151"/>
    </location>
</feature>
<keyword evidence="6 8" id="KW-0472">Membrane</keyword>
<dbReference type="GO" id="GO:0005886">
    <property type="term" value="C:plasma membrane"/>
    <property type="evidence" value="ECO:0007669"/>
    <property type="project" value="UniProtKB-SubCell"/>
</dbReference>
<name>M8E4J9_9BACL</name>
<accession>M8E4J9</accession>
<feature type="transmembrane region" description="Helical" evidence="8">
    <location>
        <begin position="183"/>
        <end position="206"/>
    </location>
</feature>
<keyword evidence="4 8" id="KW-1133">Transmembrane helix</keyword>
<dbReference type="PANTHER" id="PTHR43448">
    <property type="entry name" value="PROTOHEME IX FARNESYLTRANSFERASE, MITOCHONDRIAL"/>
    <property type="match status" value="1"/>
</dbReference>
<comment type="subcellular location">
    <subcellularLocation>
        <location evidence="8">Cell membrane</location>
        <topology evidence="8">Multi-pass membrane protein</topology>
    </subcellularLocation>
    <subcellularLocation>
        <location evidence="1">Membrane</location>
        <topology evidence="1">Multi-pass membrane protein</topology>
    </subcellularLocation>
</comment>
<comment type="caution">
    <text evidence="10">The sequence shown here is derived from an EMBL/GenBank/DDBJ whole genome shotgun (WGS) entry which is preliminary data.</text>
</comment>
<gene>
    <name evidence="8" type="primary">ctaB</name>
    <name evidence="10" type="ORF">I532_22642</name>
</gene>
<dbReference type="InterPro" id="IPR044878">
    <property type="entry name" value="UbiA_sf"/>
</dbReference>
<dbReference type="InterPro" id="IPR030470">
    <property type="entry name" value="UbiA_prenylTrfase_CS"/>
</dbReference>
<feature type="transmembrane region" description="Helical" evidence="8">
    <location>
        <begin position="60"/>
        <end position="84"/>
    </location>
</feature>
<evidence type="ECO:0000256" key="7">
    <source>
        <dbReference type="ARBA" id="ARBA00047690"/>
    </source>
</evidence>
<feature type="transmembrane region" description="Helical" evidence="8">
    <location>
        <begin position="289"/>
        <end position="310"/>
    </location>
</feature>
<feature type="transmembrane region" description="Helical" evidence="8">
    <location>
        <begin position="33"/>
        <end position="54"/>
    </location>
</feature>
<reference evidence="10 11" key="1">
    <citation type="submission" date="2013-03" db="EMBL/GenBank/DDBJ databases">
        <title>Assembly of a new bacterial strain Brevibacillus borstelensis AK1.</title>
        <authorList>
            <person name="Rajan I."/>
            <person name="PoliReddy D."/>
            <person name="Sugumar T."/>
            <person name="Rathinam K."/>
            <person name="Alqarawi S."/>
            <person name="Khalil A.B."/>
            <person name="Sivakumar N."/>
        </authorList>
    </citation>
    <scope>NUCLEOTIDE SEQUENCE [LARGE SCALE GENOMIC DNA]</scope>
    <source>
        <strain evidence="10 11">AK1</strain>
    </source>
</reference>
<comment type="catalytic activity">
    <reaction evidence="7 8">
        <text>heme b + (2E,6E)-farnesyl diphosphate + H2O = Fe(II)-heme o + diphosphate</text>
        <dbReference type="Rhea" id="RHEA:28070"/>
        <dbReference type="ChEBI" id="CHEBI:15377"/>
        <dbReference type="ChEBI" id="CHEBI:33019"/>
        <dbReference type="ChEBI" id="CHEBI:60344"/>
        <dbReference type="ChEBI" id="CHEBI:60530"/>
        <dbReference type="ChEBI" id="CHEBI:175763"/>
        <dbReference type="EC" id="2.5.1.141"/>
    </reaction>
</comment>
<evidence type="ECO:0000256" key="5">
    <source>
        <dbReference type="ARBA" id="ARBA00023133"/>
    </source>
</evidence>
<sequence>MDQQVTMQESINTDPAAQSQPARRATLQDYVQLTKPGITMSNLMTAFAGLWLASYGYPNWVLAIWTMIGTALVIMSGATLNNYYDRDLDKKMKRTQDRAIASGRISPLKALLIGIGLLLVGLVVLAYFVNPLAAVWGLIGHIFYVLIYTPLKRVTTLNTVIGGISGAVPPVIGWVAVTNNMDPAAWLLFLILFLWQPPHFLALAMLKTEEYRAGGIPMLPVVKGFAETKRQMFIWGAVLIPASLLLFFYSSVGYLYLGVMAVMGIIYLVLLFKGFQLKEEDELPWARKLFGYSILYLTVFCAAIVVSTMLDNF</sequence>
<keyword evidence="8" id="KW-1003">Cell membrane</keyword>
<dbReference type="PATRIC" id="fig|1300222.3.peg.4758"/>
<dbReference type="RefSeq" id="WP_003391753.1">
    <property type="nucleotide sequence ID" value="NZ_APBN01000016.1"/>
</dbReference>
<feature type="region of interest" description="Disordered" evidence="9">
    <location>
        <begin position="1"/>
        <end position="23"/>
    </location>
</feature>
<evidence type="ECO:0000313" key="11">
    <source>
        <dbReference type="Proteomes" id="UP000012081"/>
    </source>
</evidence>
<dbReference type="AlphaFoldDB" id="M8E4J9"/>
<comment type="pathway">
    <text evidence="8">Porphyrin-containing compound metabolism; heme O biosynthesis; heme O from protoheme: step 1/1.</text>
</comment>
<dbReference type="Proteomes" id="UP000012081">
    <property type="component" value="Unassembled WGS sequence"/>
</dbReference>
<evidence type="ECO:0000256" key="3">
    <source>
        <dbReference type="ARBA" id="ARBA00022692"/>
    </source>
</evidence>
<keyword evidence="11" id="KW-1185">Reference proteome</keyword>
<dbReference type="EC" id="2.5.1.141" evidence="8"/>
<dbReference type="NCBIfam" id="NF003349">
    <property type="entry name" value="PRK04375.1-2"/>
    <property type="match status" value="1"/>
</dbReference>
<feature type="compositionally biased region" description="Polar residues" evidence="9">
    <location>
        <begin position="1"/>
        <end position="21"/>
    </location>
</feature>
<feature type="transmembrane region" description="Helical" evidence="8">
    <location>
        <begin position="105"/>
        <end position="128"/>
    </location>
</feature>
<dbReference type="NCBIfam" id="NF003348">
    <property type="entry name" value="PRK04375.1-1"/>
    <property type="match status" value="1"/>
</dbReference>
<organism evidence="10 11">
    <name type="scientific">Brevibacillus borstelensis AK1</name>
    <dbReference type="NCBI Taxonomy" id="1300222"/>
    <lineage>
        <taxon>Bacteria</taxon>
        <taxon>Bacillati</taxon>
        <taxon>Bacillota</taxon>
        <taxon>Bacilli</taxon>
        <taxon>Bacillales</taxon>
        <taxon>Paenibacillaceae</taxon>
        <taxon>Brevibacillus</taxon>
    </lineage>
</organism>
<dbReference type="HAMAP" id="MF_00154">
    <property type="entry name" value="CyoE_CtaB"/>
    <property type="match status" value="1"/>
</dbReference>
<dbReference type="Gene3D" id="1.10.357.140">
    <property type="entry name" value="UbiA prenyltransferase"/>
    <property type="match status" value="1"/>
</dbReference>
<keyword evidence="3 8" id="KW-0812">Transmembrane</keyword>
<comment type="function">
    <text evidence="8">Converts heme B (protoheme IX) to heme O by substitution of the vinyl group on carbon 2 of heme B porphyrin ring with a hydroxyethyl farnesyl side group.</text>
</comment>
<dbReference type="NCBIfam" id="TIGR01473">
    <property type="entry name" value="cyoE_ctaB"/>
    <property type="match status" value="1"/>
</dbReference>
<dbReference type="UniPathway" id="UPA00834">
    <property type="reaction ID" value="UER00712"/>
</dbReference>
<dbReference type="InterPro" id="IPR006369">
    <property type="entry name" value="Protohaem_IX_farnesylTrfase"/>
</dbReference>
<dbReference type="PROSITE" id="PS00943">
    <property type="entry name" value="UBIA"/>
    <property type="match status" value="1"/>
</dbReference>
<dbReference type="GO" id="GO:0048034">
    <property type="term" value="P:heme O biosynthetic process"/>
    <property type="evidence" value="ECO:0007669"/>
    <property type="project" value="UniProtKB-UniRule"/>
</dbReference>
<dbReference type="Pfam" id="PF01040">
    <property type="entry name" value="UbiA"/>
    <property type="match status" value="1"/>
</dbReference>
<dbReference type="InterPro" id="IPR000537">
    <property type="entry name" value="UbiA_prenyltransferase"/>
</dbReference>
<evidence type="ECO:0000256" key="9">
    <source>
        <dbReference type="SAM" id="MobiDB-lite"/>
    </source>
</evidence>
<keyword evidence="5 8" id="KW-0350">Heme biosynthesis</keyword>
<protein>
    <recommendedName>
        <fullName evidence="8">Protoheme IX farnesyltransferase</fullName>
        <ecNumber evidence="8">2.5.1.141</ecNumber>
    </recommendedName>
    <alternativeName>
        <fullName evidence="8">Heme B farnesyltransferase</fullName>
    </alternativeName>
    <alternativeName>
        <fullName evidence="8">Heme O synthase</fullName>
    </alternativeName>
</protein>
<proteinExistence type="inferred from homology"/>
<comment type="miscellaneous">
    <text evidence="8">Carbon 2 of the heme B porphyrin ring is defined according to the Fischer nomenclature.</text>
</comment>